<evidence type="ECO:0000313" key="1">
    <source>
        <dbReference type="Proteomes" id="UP000790787"/>
    </source>
</evidence>
<evidence type="ECO:0000313" key="2">
    <source>
        <dbReference type="RefSeq" id="XP_075102303.1"/>
    </source>
</evidence>
<dbReference type="Proteomes" id="UP000790787">
    <property type="component" value="Chromosome 3"/>
</dbReference>
<proteinExistence type="predicted"/>
<organism evidence="1 2">
    <name type="scientific">Nicotiana tabacum</name>
    <name type="common">Common tobacco</name>
    <dbReference type="NCBI Taxonomy" id="4097"/>
    <lineage>
        <taxon>Eukaryota</taxon>
        <taxon>Viridiplantae</taxon>
        <taxon>Streptophyta</taxon>
        <taxon>Embryophyta</taxon>
        <taxon>Tracheophyta</taxon>
        <taxon>Spermatophyta</taxon>
        <taxon>Magnoliopsida</taxon>
        <taxon>eudicotyledons</taxon>
        <taxon>Gunneridae</taxon>
        <taxon>Pentapetalae</taxon>
        <taxon>asterids</taxon>
        <taxon>lamiids</taxon>
        <taxon>Solanales</taxon>
        <taxon>Solanaceae</taxon>
        <taxon>Nicotianoideae</taxon>
        <taxon>Nicotianeae</taxon>
        <taxon>Nicotiana</taxon>
    </lineage>
</organism>
<keyword evidence="1" id="KW-1185">Reference proteome</keyword>
<reference evidence="1" key="1">
    <citation type="journal article" date="2014" name="Nat. Commun.">
        <title>The tobacco genome sequence and its comparison with those of tomato and potato.</title>
        <authorList>
            <person name="Sierro N."/>
            <person name="Battey J.N."/>
            <person name="Ouadi S."/>
            <person name="Bakaher N."/>
            <person name="Bovet L."/>
            <person name="Willig A."/>
            <person name="Goepfert S."/>
            <person name="Peitsch M.C."/>
            <person name="Ivanov N.V."/>
        </authorList>
    </citation>
    <scope>NUCLEOTIDE SEQUENCE [LARGE SCALE GENOMIC DNA]</scope>
</reference>
<dbReference type="RefSeq" id="XP_075102303.1">
    <property type="nucleotide sequence ID" value="XM_075246202.1"/>
</dbReference>
<protein>
    <submittedName>
        <fullName evidence="2">Uncharacterized protein LOC142177457</fullName>
    </submittedName>
</protein>
<reference evidence="2" key="2">
    <citation type="submission" date="2025-08" db="UniProtKB">
        <authorList>
            <consortium name="RefSeq"/>
        </authorList>
    </citation>
    <scope>IDENTIFICATION</scope>
    <source>
        <tissue evidence="2">Leaf</tissue>
    </source>
</reference>
<gene>
    <name evidence="2" type="primary">LOC142177457</name>
</gene>
<sequence>MKLALLGKSKLGFVDGSCVKIMYKGKLAEQWEKCNAIVLSWIGSTVSNELMASIIYASNARKVWVDFQERFDRSNLTRIYHLWTAIATLRHGTDSVTSYYSKIKDLWDELDVIAHLASCDCEESRPSIELLKNI</sequence>
<accession>A0AC58TYI8</accession>
<name>A0AC58TYI8_TOBAC</name>